<reference evidence="4" key="1">
    <citation type="submission" date="2016-10" db="EMBL/GenBank/DDBJ databases">
        <authorList>
            <person name="Varghese N."/>
            <person name="Submissions S."/>
        </authorList>
    </citation>
    <scope>NUCLEOTIDE SEQUENCE [LARGE SCALE GENOMIC DNA]</scope>
    <source>
        <strain evidence="4">IBRC-M 10043</strain>
    </source>
</reference>
<feature type="transmembrane region" description="Helical" evidence="1">
    <location>
        <begin position="41"/>
        <end position="60"/>
    </location>
</feature>
<keyword evidence="1" id="KW-1133">Transmembrane helix</keyword>
<dbReference type="Gene3D" id="1.10.3730.20">
    <property type="match status" value="1"/>
</dbReference>
<keyword evidence="1" id="KW-0472">Membrane</keyword>
<feature type="transmembrane region" description="Helical" evidence="1">
    <location>
        <begin position="128"/>
        <end position="146"/>
    </location>
</feature>
<dbReference type="AlphaFoldDB" id="A0A1H8KRH8"/>
<dbReference type="InterPro" id="IPR037185">
    <property type="entry name" value="EmrE-like"/>
</dbReference>
<feature type="transmembrane region" description="Helical" evidence="1">
    <location>
        <begin position="12"/>
        <end position="29"/>
    </location>
</feature>
<keyword evidence="1" id="KW-0812">Transmembrane</keyword>
<evidence type="ECO:0000313" key="4">
    <source>
        <dbReference type="Proteomes" id="UP000198775"/>
    </source>
</evidence>
<sequence>MSLCPRSRNVSYLLWALLALLAYSLVAPLAKIATAEIPSTVVLLISNGMLVLVATGVVVATDTPVVQYLSYDRAVYAYGAGLALAVGILAYYRALAAGPVSVVVPIFGLFIVTSSVLGIAILDESLTARKVLGIALAVAAVYLTAVE</sequence>
<dbReference type="Proteomes" id="UP000198775">
    <property type="component" value="Unassembled WGS sequence"/>
</dbReference>
<protein>
    <submittedName>
        <fullName evidence="3">Transporter family protein</fullName>
    </submittedName>
</protein>
<name>A0A1H8KRH8_9EURY</name>
<keyword evidence="4" id="KW-1185">Reference proteome</keyword>
<dbReference type="InterPro" id="IPR000620">
    <property type="entry name" value="EamA_dom"/>
</dbReference>
<feature type="transmembrane region" description="Helical" evidence="1">
    <location>
        <begin position="102"/>
        <end position="122"/>
    </location>
</feature>
<evidence type="ECO:0000313" key="3">
    <source>
        <dbReference type="EMBL" id="SEN95216.1"/>
    </source>
</evidence>
<dbReference type="EMBL" id="FOCX01000006">
    <property type="protein sequence ID" value="SEN95216.1"/>
    <property type="molecule type" value="Genomic_DNA"/>
</dbReference>
<accession>A0A1H8KRH8</accession>
<feature type="domain" description="EamA" evidence="2">
    <location>
        <begin position="12"/>
        <end position="144"/>
    </location>
</feature>
<dbReference type="GO" id="GO:0016020">
    <property type="term" value="C:membrane"/>
    <property type="evidence" value="ECO:0007669"/>
    <property type="project" value="InterPro"/>
</dbReference>
<dbReference type="Pfam" id="PF00892">
    <property type="entry name" value="EamA"/>
    <property type="match status" value="1"/>
</dbReference>
<gene>
    <name evidence="3" type="ORF">SAMN05216388_1006147</name>
</gene>
<dbReference type="SUPFAM" id="SSF103481">
    <property type="entry name" value="Multidrug resistance efflux transporter EmrE"/>
    <property type="match status" value="1"/>
</dbReference>
<organism evidence="3 4">
    <name type="scientific">Halorientalis persicus</name>
    <dbReference type="NCBI Taxonomy" id="1367881"/>
    <lineage>
        <taxon>Archaea</taxon>
        <taxon>Methanobacteriati</taxon>
        <taxon>Methanobacteriota</taxon>
        <taxon>Stenosarchaea group</taxon>
        <taxon>Halobacteria</taxon>
        <taxon>Halobacteriales</taxon>
        <taxon>Haloarculaceae</taxon>
        <taxon>Halorientalis</taxon>
    </lineage>
</organism>
<feature type="transmembrane region" description="Helical" evidence="1">
    <location>
        <begin position="75"/>
        <end position="95"/>
    </location>
</feature>
<proteinExistence type="predicted"/>
<evidence type="ECO:0000259" key="2">
    <source>
        <dbReference type="Pfam" id="PF00892"/>
    </source>
</evidence>
<evidence type="ECO:0000256" key="1">
    <source>
        <dbReference type="SAM" id="Phobius"/>
    </source>
</evidence>